<dbReference type="EMBL" id="QURH01000146">
    <property type="protein sequence ID" value="RFU42228.1"/>
    <property type="molecule type" value="Genomic_DNA"/>
</dbReference>
<keyword evidence="10" id="KW-1185">Reference proteome</keyword>
<dbReference type="Pfam" id="PF08281">
    <property type="entry name" value="Sigma70_r4_2"/>
    <property type="match status" value="1"/>
</dbReference>
<evidence type="ECO:0000313" key="10">
    <source>
        <dbReference type="Proteomes" id="UP000261811"/>
    </source>
</evidence>
<dbReference type="PANTHER" id="PTHR43133:SF8">
    <property type="entry name" value="RNA POLYMERASE SIGMA FACTOR HI_1459-RELATED"/>
    <property type="match status" value="1"/>
</dbReference>
<dbReference type="InterPro" id="IPR036388">
    <property type="entry name" value="WH-like_DNA-bd_sf"/>
</dbReference>
<keyword evidence="3" id="KW-0731">Sigma factor</keyword>
<dbReference type="PANTHER" id="PTHR43133">
    <property type="entry name" value="RNA POLYMERASE ECF-TYPE SIGMA FACTO"/>
    <property type="match status" value="1"/>
</dbReference>
<dbReference type="Pfam" id="PF04542">
    <property type="entry name" value="Sigma70_r2"/>
    <property type="match status" value="1"/>
</dbReference>
<feature type="domain" description="RNA polymerase sigma factor 70 region 4 type 2" evidence="8">
    <location>
        <begin position="142"/>
        <end position="193"/>
    </location>
</feature>
<dbReference type="GO" id="GO:0006352">
    <property type="term" value="P:DNA-templated transcription initiation"/>
    <property type="evidence" value="ECO:0007669"/>
    <property type="project" value="InterPro"/>
</dbReference>
<dbReference type="SUPFAM" id="SSF88659">
    <property type="entry name" value="Sigma3 and sigma4 domains of RNA polymerase sigma factors"/>
    <property type="match status" value="1"/>
</dbReference>
<evidence type="ECO:0000256" key="4">
    <source>
        <dbReference type="ARBA" id="ARBA00023125"/>
    </source>
</evidence>
<evidence type="ECO:0000256" key="6">
    <source>
        <dbReference type="SAM" id="MobiDB-lite"/>
    </source>
</evidence>
<sequence length="214" mass="22925">MTAPSGTVRAGRTDAADDTEDDAAVISGSLADPDRFAAIYDRHFADIYRYVAARLGRDTADDLAAETFVTAFRKRDGFDPARGGVRPWLFGIATNLVALHRRAERRRYDALARAHAASSLPDEDAPDERIAARVTAEGARPRLADALAALPEGDRDALLLVSVAGLGYDEVGQALGIPAGTVGSRLSRARRKLREALGGDDPTRLTDTEEDPRG</sequence>
<dbReference type="OrthoDB" id="5518337at2"/>
<evidence type="ECO:0000256" key="1">
    <source>
        <dbReference type="ARBA" id="ARBA00010641"/>
    </source>
</evidence>
<dbReference type="InterPro" id="IPR039425">
    <property type="entry name" value="RNA_pol_sigma-70-like"/>
</dbReference>
<reference evidence="9 10" key="1">
    <citation type="submission" date="2018-08" db="EMBL/GenBank/DDBJ databases">
        <title>Actinomadura jelena sp. nov., a novel Actinomycete isolated from soil in Chad.</title>
        <authorList>
            <person name="Shi L."/>
        </authorList>
    </citation>
    <scope>NUCLEOTIDE SEQUENCE [LARGE SCALE GENOMIC DNA]</scope>
    <source>
        <strain evidence="9 10">NEAU-G17</strain>
    </source>
</reference>
<protein>
    <submittedName>
        <fullName evidence="9">RNA polymerase sigma factor</fullName>
    </submittedName>
</protein>
<organism evidence="9 10">
    <name type="scientific">Actinomadura logoneensis</name>
    <dbReference type="NCBI Taxonomy" id="2293572"/>
    <lineage>
        <taxon>Bacteria</taxon>
        <taxon>Bacillati</taxon>
        <taxon>Actinomycetota</taxon>
        <taxon>Actinomycetes</taxon>
        <taxon>Streptosporangiales</taxon>
        <taxon>Thermomonosporaceae</taxon>
        <taxon>Actinomadura</taxon>
    </lineage>
</organism>
<dbReference type="RefSeq" id="WP_117356794.1">
    <property type="nucleotide sequence ID" value="NZ_QURH01000146.1"/>
</dbReference>
<dbReference type="InterPro" id="IPR013249">
    <property type="entry name" value="RNA_pol_sigma70_r4_t2"/>
</dbReference>
<dbReference type="InterPro" id="IPR014284">
    <property type="entry name" value="RNA_pol_sigma-70_dom"/>
</dbReference>
<feature type="region of interest" description="Disordered" evidence="6">
    <location>
        <begin position="193"/>
        <end position="214"/>
    </location>
</feature>
<dbReference type="InterPro" id="IPR013325">
    <property type="entry name" value="RNA_pol_sigma_r2"/>
</dbReference>
<feature type="compositionally biased region" description="Basic and acidic residues" evidence="6">
    <location>
        <begin position="194"/>
        <end position="214"/>
    </location>
</feature>
<name>A0A372JSA3_9ACTN</name>
<evidence type="ECO:0000259" key="7">
    <source>
        <dbReference type="Pfam" id="PF04542"/>
    </source>
</evidence>
<evidence type="ECO:0000313" key="9">
    <source>
        <dbReference type="EMBL" id="RFU42228.1"/>
    </source>
</evidence>
<dbReference type="Gene3D" id="1.10.1740.10">
    <property type="match status" value="1"/>
</dbReference>
<dbReference type="NCBIfam" id="TIGR02937">
    <property type="entry name" value="sigma70-ECF"/>
    <property type="match status" value="1"/>
</dbReference>
<dbReference type="Proteomes" id="UP000261811">
    <property type="component" value="Unassembled WGS sequence"/>
</dbReference>
<evidence type="ECO:0000259" key="8">
    <source>
        <dbReference type="Pfam" id="PF08281"/>
    </source>
</evidence>
<proteinExistence type="inferred from homology"/>
<comment type="caution">
    <text evidence="9">The sequence shown here is derived from an EMBL/GenBank/DDBJ whole genome shotgun (WGS) entry which is preliminary data.</text>
</comment>
<keyword evidence="2" id="KW-0805">Transcription regulation</keyword>
<evidence type="ECO:0000256" key="3">
    <source>
        <dbReference type="ARBA" id="ARBA00023082"/>
    </source>
</evidence>
<evidence type="ECO:0000256" key="5">
    <source>
        <dbReference type="ARBA" id="ARBA00023163"/>
    </source>
</evidence>
<keyword evidence="4" id="KW-0238">DNA-binding</keyword>
<accession>A0A372JSA3</accession>
<dbReference type="GO" id="GO:0016987">
    <property type="term" value="F:sigma factor activity"/>
    <property type="evidence" value="ECO:0007669"/>
    <property type="project" value="UniProtKB-KW"/>
</dbReference>
<comment type="similarity">
    <text evidence="1">Belongs to the sigma-70 factor family. ECF subfamily.</text>
</comment>
<dbReference type="CDD" id="cd06171">
    <property type="entry name" value="Sigma70_r4"/>
    <property type="match status" value="1"/>
</dbReference>
<feature type="domain" description="RNA polymerase sigma-70 region 2" evidence="7">
    <location>
        <begin position="39"/>
        <end position="107"/>
    </location>
</feature>
<gene>
    <name evidence="9" type="ORF">DZF91_07720</name>
</gene>
<dbReference type="AlphaFoldDB" id="A0A372JSA3"/>
<keyword evidence="5" id="KW-0804">Transcription</keyword>
<dbReference type="SUPFAM" id="SSF88946">
    <property type="entry name" value="Sigma2 domain of RNA polymerase sigma factors"/>
    <property type="match status" value="1"/>
</dbReference>
<dbReference type="GO" id="GO:0003677">
    <property type="term" value="F:DNA binding"/>
    <property type="evidence" value="ECO:0007669"/>
    <property type="project" value="UniProtKB-KW"/>
</dbReference>
<dbReference type="InterPro" id="IPR007627">
    <property type="entry name" value="RNA_pol_sigma70_r2"/>
</dbReference>
<evidence type="ECO:0000256" key="2">
    <source>
        <dbReference type="ARBA" id="ARBA00023015"/>
    </source>
</evidence>
<dbReference type="Gene3D" id="1.10.10.10">
    <property type="entry name" value="Winged helix-like DNA-binding domain superfamily/Winged helix DNA-binding domain"/>
    <property type="match status" value="1"/>
</dbReference>
<dbReference type="InterPro" id="IPR013324">
    <property type="entry name" value="RNA_pol_sigma_r3/r4-like"/>
</dbReference>